<comment type="caution">
    <text evidence="1">The sequence shown here is derived from an EMBL/GenBank/DDBJ whole genome shotgun (WGS) entry which is preliminary data.</text>
</comment>
<dbReference type="AlphaFoldDB" id="A0A9Q0RR08"/>
<evidence type="ECO:0000313" key="2">
    <source>
        <dbReference type="Proteomes" id="UP001142055"/>
    </source>
</evidence>
<reference evidence="1" key="1">
    <citation type="submission" date="2022-12" db="EMBL/GenBank/DDBJ databases">
        <title>Genome assemblies of Blomia tropicalis.</title>
        <authorList>
            <person name="Cui Y."/>
        </authorList>
    </citation>
    <scope>NUCLEOTIDE SEQUENCE</scope>
    <source>
        <tissue evidence="1">Adult mites</tissue>
    </source>
</reference>
<dbReference type="Proteomes" id="UP001142055">
    <property type="component" value="Chromosome 1"/>
</dbReference>
<protein>
    <submittedName>
        <fullName evidence="1">Uncharacterized protein</fullName>
    </submittedName>
</protein>
<gene>
    <name evidence="1" type="ORF">RDWZM_001904</name>
</gene>
<keyword evidence="2" id="KW-1185">Reference proteome</keyword>
<proteinExistence type="predicted"/>
<dbReference type="EMBL" id="JAPWDV010000001">
    <property type="protein sequence ID" value="KAJ6223359.1"/>
    <property type="molecule type" value="Genomic_DNA"/>
</dbReference>
<accession>A0A9Q0RR08</accession>
<organism evidence="1 2">
    <name type="scientific">Blomia tropicalis</name>
    <name type="common">Mite</name>
    <dbReference type="NCBI Taxonomy" id="40697"/>
    <lineage>
        <taxon>Eukaryota</taxon>
        <taxon>Metazoa</taxon>
        <taxon>Ecdysozoa</taxon>
        <taxon>Arthropoda</taxon>
        <taxon>Chelicerata</taxon>
        <taxon>Arachnida</taxon>
        <taxon>Acari</taxon>
        <taxon>Acariformes</taxon>
        <taxon>Sarcoptiformes</taxon>
        <taxon>Astigmata</taxon>
        <taxon>Glycyphagoidea</taxon>
        <taxon>Echimyopodidae</taxon>
        <taxon>Blomia</taxon>
    </lineage>
</organism>
<sequence length="67" mass="7945">TLFSGQLSNNRIEFWSQDNDSNPTPNWTHRLHINKRLYITRIKCSTNWYIVNPGSIGKWCNHTRIVT</sequence>
<evidence type="ECO:0000313" key="1">
    <source>
        <dbReference type="EMBL" id="KAJ6223359.1"/>
    </source>
</evidence>
<name>A0A9Q0RR08_BLOTA</name>
<feature type="non-terminal residue" evidence="1">
    <location>
        <position position="1"/>
    </location>
</feature>